<keyword evidence="3" id="KW-1185">Reference proteome</keyword>
<dbReference type="WBParaSite" id="PDA_v2.g25898.t1">
    <property type="protein sequence ID" value="PDA_v2.g25898.t1"/>
    <property type="gene ID" value="PDA_v2.g25898"/>
</dbReference>
<evidence type="ECO:0000313" key="3">
    <source>
        <dbReference type="Proteomes" id="UP000887578"/>
    </source>
</evidence>
<dbReference type="PROSITE" id="PS50966">
    <property type="entry name" value="ZF_SWIM"/>
    <property type="match status" value="1"/>
</dbReference>
<keyword evidence="1" id="KW-0479">Metal-binding</keyword>
<evidence type="ECO:0000259" key="2">
    <source>
        <dbReference type="PROSITE" id="PS50966"/>
    </source>
</evidence>
<keyword evidence="1" id="KW-0862">Zinc</keyword>
<evidence type="ECO:0000256" key="1">
    <source>
        <dbReference type="PROSITE-ProRule" id="PRU00325"/>
    </source>
</evidence>
<keyword evidence="1" id="KW-0863">Zinc-finger</keyword>
<sequence length="225" mass="26366">MQTTGKSRLFCVDSFVAYFQRQWIDGPLNQWYTGCSDYGCTNNGIEKKNCTIKDTVTLRKRLTVRQLFKKLVTAIEVYAESPDCEDENLKITEKDYRKAFEYKKLQPQIKVYANDSEYFIQSSKLPDGFEEAVKARRELQFDDWEHYLKVVDTCYFVRKSTVFQNVLFCSCCIGAKKQVCKHFLVLACKLKYFQFPEQITSILIEEPRTRGRSKIAKRGKALSRN</sequence>
<reference evidence="4" key="1">
    <citation type="submission" date="2022-11" db="UniProtKB">
        <authorList>
            <consortium name="WormBaseParasite"/>
        </authorList>
    </citation>
    <scope>IDENTIFICATION</scope>
</reference>
<dbReference type="AlphaFoldDB" id="A0A914QF92"/>
<dbReference type="InterPro" id="IPR007527">
    <property type="entry name" value="Znf_SWIM"/>
</dbReference>
<dbReference type="GO" id="GO:0008270">
    <property type="term" value="F:zinc ion binding"/>
    <property type="evidence" value="ECO:0007669"/>
    <property type="project" value="UniProtKB-KW"/>
</dbReference>
<organism evidence="3 4">
    <name type="scientific">Panagrolaimus davidi</name>
    <dbReference type="NCBI Taxonomy" id="227884"/>
    <lineage>
        <taxon>Eukaryota</taxon>
        <taxon>Metazoa</taxon>
        <taxon>Ecdysozoa</taxon>
        <taxon>Nematoda</taxon>
        <taxon>Chromadorea</taxon>
        <taxon>Rhabditida</taxon>
        <taxon>Tylenchina</taxon>
        <taxon>Panagrolaimomorpha</taxon>
        <taxon>Panagrolaimoidea</taxon>
        <taxon>Panagrolaimidae</taxon>
        <taxon>Panagrolaimus</taxon>
    </lineage>
</organism>
<protein>
    <submittedName>
        <fullName evidence="4">SWIM-type domain-containing protein</fullName>
    </submittedName>
</protein>
<feature type="domain" description="SWIM-type" evidence="2">
    <location>
        <begin position="155"/>
        <end position="191"/>
    </location>
</feature>
<dbReference type="Proteomes" id="UP000887578">
    <property type="component" value="Unplaced"/>
</dbReference>
<evidence type="ECO:0000313" key="4">
    <source>
        <dbReference type="WBParaSite" id="PDA_v2.g25898.t1"/>
    </source>
</evidence>
<accession>A0A914QF92</accession>
<proteinExistence type="predicted"/>
<name>A0A914QF92_9BILA</name>